<protein>
    <recommendedName>
        <fullName evidence="3">Cellobiose phosphorylase</fullName>
    </recommendedName>
</protein>
<evidence type="ECO:0000313" key="2">
    <source>
        <dbReference type="Proteomes" id="UP000249396"/>
    </source>
</evidence>
<sequence length="481" mass="54091">MTIKPQYSFDGDQVFVIDQYNDAAPFASFLPGIAGVTGIPAWVFYVNRGQAIASFGVRNKDGAMLEFFPADKAYQLTASRGFRTFLKISDGVNIVTHEPFQRGAGQGVRQRLYVSPHEMGVEEIHPSLGLAIRADLFTLPEASLAGLVRRVTVQNISQQSKTVEIVDGLPQVLPYGLNQWCVKFMSRTVEAYMVVEGVLDNCPYFRLKVLPTDTPLVEPVVAGNFFVGFLNGQRNPVLVDAEKIFGMAGDFSHPERFYASEPLDFGKQVSGNRTPSTFQALKLELGPGESQVFYGLYGHVSSWSLLQAFLADIKDGQYFEDKREENRRLVEGITRRAYTATAYPLFDAYAKQCYLDNGMRGGFSMKVPGGKHLYLFGRKHGDLERDYNDFLLQDSPFSEGNGDFRDVLQNRRMDLFFDPELDAKNIHYFFNLIQPDGYNPTALRNTRFVVEASAFSHYTGRFAGLDAVLSRPFKYAELWLV</sequence>
<accession>A0A2W4SBZ0</accession>
<proteinExistence type="predicted"/>
<gene>
    <name evidence="1" type="ORF">DM484_26790</name>
</gene>
<comment type="caution">
    <text evidence="1">The sequence shown here is derived from an EMBL/GenBank/DDBJ whole genome shotgun (WGS) entry which is preliminary data.</text>
</comment>
<reference evidence="1 2" key="1">
    <citation type="journal article" date="2018" name="Aquat. Microb. Ecol.">
        <title>Gammaproteobacterial methanotrophs dominate.</title>
        <authorList>
            <person name="Rissanen A.J."/>
            <person name="Saarenheimo J."/>
            <person name="Tiirola M."/>
            <person name="Peura S."/>
            <person name="Aalto S.L."/>
            <person name="Karvinen A."/>
            <person name="Nykanen H."/>
        </authorList>
    </citation>
    <scope>NUCLEOTIDE SEQUENCE [LARGE SCALE GENOMIC DNA]</scope>
    <source>
        <strain evidence="1">AMbin10</strain>
    </source>
</reference>
<feature type="non-terminal residue" evidence="1">
    <location>
        <position position="481"/>
    </location>
</feature>
<organism evidence="1 2">
    <name type="scientific">Candidatus Methylumidiphilus alinenensis</name>
    <dbReference type="NCBI Taxonomy" id="2202197"/>
    <lineage>
        <taxon>Bacteria</taxon>
        <taxon>Pseudomonadati</taxon>
        <taxon>Pseudomonadota</taxon>
        <taxon>Gammaproteobacteria</taxon>
        <taxon>Methylococcales</taxon>
        <taxon>Candidatus Methylumidiphilus</taxon>
    </lineage>
</organism>
<dbReference type="AlphaFoldDB" id="A0A2W4SBZ0"/>
<evidence type="ECO:0008006" key="3">
    <source>
        <dbReference type="Google" id="ProtNLM"/>
    </source>
</evidence>
<dbReference type="EMBL" id="QJPH01000530">
    <property type="protein sequence ID" value="PZN71254.1"/>
    <property type="molecule type" value="Genomic_DNA"/>
</dbReference>
<name>A0A2W4SBZ0_9GAMM</name>
<evidence type="ECO:0000313" key="1">
    <source>
        <dbReference type="EMBL" id="PZN71254.1"/>
    </source>
</evidence>
<dbReference type="Proteomes" id="UP000249396">
    <property type="component" value="Unassembled WGS sequence"/>
</dbReference>